<organism evidence="2 3">
    <name type="scientific">Paenibacillus dokdonensis</name>
    <dbReference type="NCBI Taxonomy" id="2567944"/>
    <lineage>
        <taxon>Bacteria</taxon>
        <taxon>Bacillati</taxon>
        <taxon>Bacillota</taxon>
        <taxon>Bacilli</taxon>
        <taxon>Bacillales</taxon>
        <taxon>Paenibacillaceae</taxon>
        <taxon>Paenibacillus</taxon>
    </lineage>
</organism>
<feature type="region of interest" description="Disordered" evidence="1">
    <location>
        <begin position="72"/>
        <end position="93"/>
    </location>
</feature>
<comment type="caution">
    <text evidence="2">The sequence shown here is derived from an EMBL/GenBank/DDBJ whole genome shotgun (WGS) entry which is preliminary data.</text>
</comment>
<protein>
    <recommendedName>
        <fullName evidence="4">DUF4367 domain-containing protein</fullName>
    </recommendedName>
</protein>
<evidence type="ECO:0000313" key="3">
    <source>
        <dbReference type="Proteomes" id="UP001344632"/>
    </source>
</evidence>
<gene>
    <name evidence="2" type="ORF">P4H66_21570</name>
</gene>
<dbReference type="RefSeq" id="WP_326090172.1">
    <property type="nucleotide sequence ID" value="NZ_JARLKZ010000016.1"/>
</dbReference>
<proteinExistence type="predicted"/>
<evidence type="ECO:0008006" key="4">
    <source>
        <dbReference type="Google" id="ProtNLM"/>
    </source>
</evidence>
<reference evidence="2 3" key="1">
    <citation type="submission" date="2023-03" db="EMBL/GenBank/DDBJ databases">
        <title>Bacillus Genome Sequencing.</title>
        <authorList>
            <person name="Dunlap C."/>
        </authorList>
    </citation>
    <scope>NUCLEOTIDE SEQUENCE [LARGE SCALE GENOMIC DNA]</scope>
    <source>
        <strain evidence="2 3">BD-525</strain>
    </source>
</reference>
<dbReference type="EMBL" id="JARLKZ010000016">
    <property type="protein sequence ID" value="MEC0242402.1"/>
    <property type="molecule type" value="Genomic_DNA"/>
</dbReference>
<accession>A0ABU6GRN2</accession>
<sequence length="143" mass="16087">MGITDEGLKWDIDKSAPSYDDTIERVSFKVKEIKSPFPPSHKAASIIKAPFDMIQLTYASLEQGRQLILVESNSQDTSEPEGKSGPKLRNGAPTWIQSDSQMSALYWKQDGLTFLLMSNQVKNKKFIPLYDEDELAIIANSIY</sequence>
<keyword evidence="3" id="KW-1185">Reference proteome</keyword>
<name>A0ABU6GRN2_9BACL</name>
<dbReference type="Proteomes" id="UP001344632">
    <property type="component" value="Unassembled WGS sequence"/>
</dbReference>
<evidence type="ECO:0000313" key="2">
    <source>
        <dbReference type="EMBL" id="MEC0242402.1"/>
    </source>
</evidence>
<evidence type="ECO:0000256" key="1">
    <source>
        <dbReference type="SAM" id="MobiDB-lite"/>
    </source>
</evidence>